<feature type="domain" description="DUF2520" evidence="2">
    <location>
        <begin position="136"/>
        <end position="263"/>
    </location>
</feature>
<dbReference type="InterPro" id="IPR037108">
    <property type="entry name" value="TM1727-like_C_sf"/>
</dbReference>
<dbReference type="EMBL" id="WTUX01000013">
    <property type="protein sequence ID" value="MZR13685.1"/>
    <property type="molecule type" value="Genomic_DNA"/>
</dbReference>
<protein>
    <submittedName>
        <fullName evidence="3">DUF2520 domain-containing protein</fullName>
    </submittedName>
</protein>
<gene>
    <name evidence="3" type="ORF">GQE99_11725</name>
</gene>
<name>A0A845M0W8_9RHOB</name>
<proteinExistence type="predicted"/>
<dbReference type="InterPro" id="IPR008927">
    <property type="entry name" value="6-PGluconate_DH-like_C_sf"/>
</dbReference>
<evidence type="ECO:0000259" key="2">
    <source>
        <dbReference type="Pfam" id="PF10728"/>
    </source>
</evidence>
<evidence type="ECO:0000313" key="4">
    <source>
        <dbReference type="Proteomes" id="UP000467322"/>
    </source>
</evidence>
<evidence type="ECO:0000259" key="1">
    <source>
        <dbReference type="Pfam" id="PF10727"/>
    </source>
</evidence>
<dbReference type="PANTHER" id="PTHR40459">
    <property type="entry name" value="CONSERVED HYPOTHETICAL ALANINE AND LEUCINE RICH PROTEIN"/>
    <property type="match status" value="1"/>
</dbReference>
<dbReference type="InterPro" id="IPR019665">
    <property type="entry name" value="OxRdtase/DH_put_Rossmann_dom"/>
</dbReference>
<reference evidence="3 4" key="1">
    <citation type="submission" date="2019-12" db="EMBL/GenBank/DDBJ databases">
        <title>Maritimibacter sp. nov. sp. isolated from sea sand.</title>
        <authorList>
            <person name="Kim J."/>
            <person name="Jeong S.E."/>
            <person name="Jung H.S."/>
            <person name="Jeon C.O."/>
        </authorList>
    </citation>
    <scope>NUCLEOTIDE SEQUENCE [LARGE SCALE GENOMIC DNA]</scope>
    <source>
        <strain evidence="3 4">DP07</strain>
    </source>
</reference>
<dbReference type="InterPro" id="IPR036291">
    <property type="entry name" value="NAD(P)-bd_dom_sf"/>
</dbReference>
<evidence type="ECO:0000313" key="3">
    <source>
        <dbReference type="EMBL" id="MZR13685.1"/>
    </source>
</evidence>
<keyword evidence="4" id="KW-1185">Reference proteome</keyword>
<dbReference type="Proteomes" id="UP000467322">
    <property type="component" value="Unassembled WGS sequence"/>
</dbReference>
<dbReference type="InterPro" id="IPR018931">
    <property type="entry name" value="DUF2520"/>
</dbReference>
<dbReference type="RefSeq" id="WP_161351822.1">
    <property type="nucleotide sequence ID" value="NZ_WTUX01000013.1"/>
</dbReference>
<dbReference type="Pfam" id="PF10727">
    <property type="entry name" value="Rossmann-like"/>
    <property type="match status" value="1"/>
</dbReference>
<sequence length="288" mass="30420">MIRTMSLVGAGNVGRTLASLFTQNGIDVTGVTSRSAGSTKRAADLFGATPVERIEDLPETDLVLITTPDDLIADAAARLAGSGRLAEGAVLLHCSGATPSSVLRHDSPRPYHVASVHPVKTFTDPIRDAASFPGTYCGAEGDPEALDALLALFEKIGARCFRIREEHKLLYHTASVYASAYLFGIIKIAFDLYEVAGVDRDVAAEILDPIMHATVSNALTHGPEKTVTGPVSRGDVGVVERQIAALEKNFPDRAALYKALGREALDLSEAKGAASPESIARLKDVLGS</sequence>
<dbReference type="SUPFAM" id="SSF48179">
    <property type="entry name" value="6-phosphogluconate dehydrogenase C-terminal domain-like"/>
    <property type="match status" value="1"/>
</dbReference>
<dbReference type="Gene3D" id="1.10.1040.20">
    <property type="entry name" value="ProC-like, C-terminal domain"/>
    <property type="match status" value="1"/>
</dbReference>
<dbReference type="Pfam" id="PF10728">
    <property type="entry name" value="DUF2520"/>
    <property type="match status" value="1"/>
</dbReference>
<dbReference type="PANTHER" id="PTHR40459:SF1">
    <property type="entry name" value="CONSERVED HYPOTHETICAL ALANINE AND LEUCINE RICH PROTEIN"/>
    <property type="match status" value="1"/>
</dbReference>
<dbReference type="AlphaFoldDB" id="A0A845M0W8"/>
<comment type="caution">
    <text evidence="3">The sequence shown here is derived from an EMBL/GenBank/DDBJ whole genome shotgun (WGS) entry which is preliminary data.</text>
</comment>
<accession>A0A845M0W8</accession>
<dbReference type="Gene3D" id="3.40.50.720">
    <property type="entry name" value="NAD(P)-binding Rossmann-like Domain"/>
    <property type="match status" value="1"/>
</dbReference>
<dbReference type="SUPFAM" id="SSF51735">
    <property type="entry name" value="NAD(P)-binding Rossmann-fold domains"/>
    <property type="match status" value="1"/>
</dbReference>
<feature type="domain" description="Putative oxidoreductase/dehydrogenase Rossmann-like" evidence="1">
    <location>
        <begin position="6"/>
        <end position="104"/>
    </location>
</feature>
<organism evidence="3 4">
    <name type="scientific">Maritimibacter harenae</name>
    <dbReference type="NCBI Taxonomy" id="2606218"/>
    <lineage>
        <taxon>Bacteria</taxon>
        <taxon>Pseudomonadati</taxon>
        <taxon>Pseudomonadota</taxon>
        <taxon>Alphaproteobacteria</taxon>
        <taxon>Rhodobacterales</taxon>
        <taxon>Roseobacteraceae</taxon>
        <taxon>Maritimibacter</taxon>
    </lineage>
</organism>